<dbReference type="Proteomes" id="UP001556367">
    <property type="component" value="Unassembled WGS sequence"/>
</dbReference>
<keyword evidence="2" id="KW-1185">Reference proteome</keyword>
<dbReference type="PANTHER" id="PTHR11552:SF78">
    <property type="entry name" value="GLUCOSE-METHANOL-CHOLINE OXIDOREDUCTASE N-TERMINAL DOMAIN-CONTAINING PROTEIN"/>
    <property type="match status" value="1"/>
</dbReference>
<proteinExistence type="predicted"/>
<accession>A0ABR3IYS0</accession>
<dbReference type="Gene3D" id="1.10.1220.110">
    <property type="match status" value="1"/>
</dbReference>
<comment type="caution">
    <text evidence="1">The sequence shown here is derived from an EMBL/GenBank/DDBJ whole genome shotgun (WGS) entry which is preliminary data.</text>
</comment>
<protein>
    <recommendedName>
        <fullName evidence="3">Glucose dehydrogenase</fullName>
    </recommendedName>
</protein>
<evidence type="ECO:0000313" key="2">
    <source>
        <dbReference type="Proteomes" id="UP001556367"/>
    </source>
</evidence>
<gene>
    <name evidence="1" type="ORF">HGRIS_011037</name>
</gene>
<dbReference type="PANTHER" id="PTHR11552">
    <property type="entry name" value="GLUCOSE-METHANOL-CHOLINE GMC OXIDOREDUCTASE"/>
    <property type="match status" value="1"/>
</dbReference>
<dbReference type="InterPro" id="IPR012132">
    <property type="entry name" value="GMC_OxRdtase"/>
</dbReference>
<reference evidence="2" key="1">
    <citation type="submission" date="2024-06" db="EMBL/GenBank/DDBJ databases">
        <title>Multi-omics analyses provide insights into the biosynthesis of the anticancer antibiotic pleurotin in Hohenbuehelia grisea.</title>
        <authorList>
            <person name="Weaver J.A."/>
            <person name="Alberti F."/>
        </authorList>
    </citation>
    <scope>NUCLEOTIDE SEQUENCE [LARGE SCALE GENOMIC DNA]</scope>
    <source>
        <strain evidence="2">T-177</strain>
    </source>
</reference>
<dbReference type="EMBL" id="JASNQZ010000014">
    <property type="protein sequence ID" value="KAL0948464.1"/>
    <property type="molecule type" value="Genomic_DNA"/>
</dbReference>
<name>A0ABR3IYS0_9AGAR</name>
<sequence>MYTRASASDWDDFKTPGWTAKDLLPLMKRLENYQKPTNNDTHGYDGPIAISNGGQITALAQDFLRASDAIGVPFSGS</sequence>
<evidence type="ECO:0008006" key="3">
    <source>
        <dbReference type="Google" id="ProtNLM"/>
    </source>
</evidence>
<organism evidence="1 2">
    <name type="scientific">Hohenbuehelia grisea</name>
    <dbReference type="NCBI Taxonomy" id="104357"/>
    <lineage>
        <taxon>Eukaryota</taxon>
        <taxon>Fungi</taxon>
        <taxon>Dikarya</taxon>
        <taxon>Basidiomycota</taxon>
        <taxon>Agaricomycotina</taxon>
        <taxon>Agaricomycetes</taxon>
        <taxon>Agaricomycetidae</taxon>
        <taxon>Agaricales</taxon>
        <taxon>Pleurotineae</taxon>
        <taxon>Pleurotaceae</taxon>
        <taxon>Hohenbuehelia</taxon>
    </lineage>
</organism>
<evidence type="ECO:0000313" key="1">
    <source>
        <dbReference type="EMBL" id="KAL0948464.1"/>
    </source>
</evidence>